<reference evidence="5" key="3">
    <citation type="journal article" date="2014" name="Nature">
        <title>Elephant shark genome provides unique insights into gnathostome evolution.</title>
        <authorList>
            <consortium name="International Elephant Shark Genome Sequencing Consortium"/>
            <person name="Venkatesh B."/>
            <person name="Lee A.P."/>
            <person name="Ravi V."/>
            <person name="Maurya A.K."/>
            <person name="Lian M.M."/>
            <person name="Swann J.B."/>
            <person name="Ohta Y."/>
            <person name="Flajnik M.F."/>
            <person name="Sutoh Y."/>
            <person name="Kasahara M."/>
            <person name="Hoon S."/>
            <person name="Gangu V."/>
            <person name="Roy S.W."/>
            <person name="Irimia M."/>
            <person name="Korzh V."/>
            <person name="Kondrychyn I."/>
            <person name="Lim Z.W."/>
            <person name="Tay B.H."/>
            <person name="Tohari S."/>
            <person name="Kong K.W."/>
            <person name="Ho S."/>
            <person name="Lorente-Galdos B."/>
            <person name="Quilez J."/>
            <person name="Marques-Bonet T."/>
            <person name="Raney B.J."/>
            <person name="Ingham P.W."/>
            <person name="Tay A."/>
            <person name="Hillier L.W."/>
            <person name="Minx P."/>
            <person name="Boehm T."/>
            <person name="Wilson R.K."/>
            <person name="Brenner S."/>
            <person name="Warren W.C."/>
        </authorList>
    </citation>
    <scope>NUCLEOTIDE SEQUENCE [LARGE SCALE GENOMIC DNA]</scope>
</reference>
<name>A0A4W3GKY1_CALMI</name>
<proteinExistence type="predicted"/>
<evidence type="ECO:0000256" key="3">
    <source>
        <dbReference type="SAM" id="Phobius"/>
    </source>
</evidence>
<evidence type="ECO:0000313" key="5">
    <source>
        <dbReference type="Proteomes" id="UP000314986"/>
    </source>
</evidence>
<reference evidence="5" key="2">
    <citation type="journal article" date="2007" name="PLoS Biol.">
        <title>Survey sequencing and comparative analysis of the elephant shark (Callorhinchus milii) genome.</title>
        <authorList>
            <person name="Venkatesh B."/>
            <person name="Kirkness E.F."/>
            <person name="Loh Y.H."/>
            <person name="Halpern A.L."/>
            <person name="Lee A.P."/>
            <person name="Johnson J."/>
            <person name="Dandona N."/>
            <person name="Viswanathan L.D."/>
            <person name="Tay A."/>
            <person name="Venter J.C."/>
            <person name="Strausberg R.L."/>
            <person name="Brenner S."/>
        </authorList>
    </citation>
    <scope>NUCLEOTIDE SEQUENCE [LARGE SCALE GENOMIC DNA]</scope>
</reference>
<keyword evidence="3" id="KW-1133">Transmembrane helix</keyword>
<feature type="compositionally biased region" description="Basic residues" evidence="2">
    <location>
        <begin position="206"/>
        <end position="220"/>
    </location>
</feature>
<dbReference type="Proteomes" id="UP000314986">
    <property type="component" value="Unassembled WGS sequence"/>
</dbReference>
<dbReference type="Ensembl" id="ENSCMIT00000004593.1">
    <property type="protein sequence ID" value="ENSCMIP00000004428.1"/>
    <property type="gene ID" value="ENSCMIG00000002637.1"/>
</dbReference>
<keyword evidence="1" id="KW-0175">Coiled coil</keyword>
<evidence type="ECO:0000256" key="1">
    <source>
        <dbReference type="SAM" id="Coils"/>
    </source>
</evidence>
<feature type="transmembrane region" description="Helical" evidence="3">
    <location>
        <begin position="34"/>
        <end position="58"/>
    </location>
</feature>
<reference evidence="4" key="4">
    <citation type="submission" date="2025-08" db="UniProtKB">
        <authorList>
            <consortium name="Ensembl"/>
        </authorList>
    </citation>
    <scope>IDENTIFICATION</scope>
</reference>
<dbReference type="AlphaFoldDB" id="A0A4W3GKY1"/>
<feature type="coiled-coil region" evidence="1">
    <location>
        <begin position="76"/>
        <end position="110"/>
    </location>
</feature>
<dbReference type="InParanoid" id="A0A4W3GKY1"/>
<evidence type="ECO:0000313" key="4">
    <source>
        <dbReference type="Ensembl" id="ENSCMIP00000004428.1"/>
    </source>
</evidence>
<accession>A0A4W3GKY1</accession>
<feature type="region of interest" description="Disordered" evidence="2">
    <location>
        <begin position="190"/>
        <end position="220"/>
    </location>
</feature>
<keyword evidence="3" id="KW-0812">Transmembrane</keyword>
<reference evidence="4" key="5">
    <citation type="submission" date="2025-09" db="UniProtKB">
        <authorList>
            <consortium name="Ensembl"/>
        </authorList>
    </citation>
    <scope>IDENTIFICATION</scope>
</reference>
<feature type="compositionally biased region" description="Low complexity" evidence="2">
    <location>
        <begin position="190"/>
        <end position="201"/>
    </location>
</feature>
<organism evidence="4 5">
    <name type="scientific">Callorhinchus milii</name>
    <name type="common">Ghost shark</name>
    <dbReference type="NCBI Taxonomy" id="7868"/>
    <lineage>
        <taxon>Eukaryota</taxon>
        <taxon>Metazoa</taxon>
        <taxon>Chordata</taxon>
        <taxon>Craniata</taxon>
        <taxon>Vertebrata</taxon>
        <taxon>Chondrichthyes</taxon>
        <taxon>Holocephali</taxon>
        <taxon>Chimaeriformes</taxon>
        <taxon>Callorhinchidae</taxon>
        <taxon>Callorhinchus</taxon>
    </lineage>
</organism>
<keyword evidence="5" id="KW-1185">Reference proteome</keyword>
<sequence length="220" mass="25034">MCYCVSPCYYVTVLLCVTVSLCYCLSVLLCDCDSLCYCVTVSLCVTMSLYVTVFLCVLQSESSQYRAELWDSQAAQRRAQDEVQSRDQQIQELQRLVTGMEQEHGNLQTKIQTNELLLREMRSQSQIDTTDHHRSAIATDSALHLHTVQQHPLHHPWLLLHLAKPVRNFGVLFDPQLSFLLHICAMTRSASPTSATSPDSDTVSHRSPRNPHTHLHYFQA</sequence>
<protein>
    <submittedName>
        <fullName evidence="4">Uncharacterized protein</fullName>
    </submittedName>
</protein>
<keyword evidence="3" id="KW-0472">Membrane</keyword>
<evidence type="ECO:0000256" key="2">
    <source>
        <dbReference type="SAM" id="MobiDB-lite"/>
    </source>
</evidence>
<reference evidence="5" key="1">
    <citation type="journal article" date="2006" name="Science">
        <title>Ancient noncoding elements conserved in the human genome.</title>
        <authorList>
            <person name="Venkatesh B."/>
            <person name="Kirkness E.F."/>
            <person name="Loh Y.H."/>
            <person name="Halpern A.L."/>
            <person name="Lee A.P."/>
            <person name="Johnson J."/>
            <person name="Dandona N."/>
            <person name="Viswanathan L.D."/>
            <person name="Tay A."/>
            <person name="Venter J.C."/>
            <person name="Strausberg R.L."/>
            <person name="Brenner S."/>
        </authorList>
    </citation>
    <scope>NUCLEOTIDE SEQUENCE [LARGE SCALE GENOMIC DNA]</scope>
</reference>
<feature type="transmembrane region" description="Helical" evidence="3">
    <location>
        <begin position="7"/>
        <end position="28"/>
    </location>
</feature>